<feature type="compositionally biased region" description="Acidic residues" evidence="1">
    <location>
        <begin position="56"/>
        <end position="65"/>
    </location>
</feature>
<name>A0A6J4LEV7_9ACTN</name>
<proteinExistence type="predicted"/>
<gene>
    <name evidence="2" type="ORF">AVDCRST_MAG72-63</name>
</gene>
<accession>A0A6J4LEV7</accession>
<dbReference type="AlphaFoldDB" id="A0A6J4LEV7"/>
<evidence type="ECO:0000313" key="2">
    <source>
        <dbReference type="EMBL" id="CAA9326965.1"/>
    </source>
</evidence>
<evidence type="ECO:0000256" key="1">
    <source>
        <dbReference type="SAM" id="MobiDB-lite"/>
    </source>
</evidence>
<feature type="region of interest" description="Disordered" evidence="1">
    <location>
        <begin position="1"/>
        <end position="65"/>
    </location>
</feature>
<feature type="compositionally biased region" description="Basic and acidic residues" evidence="1">
    <location>
        <begin position="37"/>
        <end position="55"/>
    </location>
</feature>
<organism evidence="2">
    <name type="scientific">uncultured Nocardioidaceae bacterium</name>
    <dbReference type="NCBI Taxonomy" id="253824"/>
    <lineage>
        <taxon>Bacteria</taxon>
        <taxon>Bacillati</taxon>
        <taxon>Actinomycetota</taxon>
        <taxon>Actinomycetes</taxon>
        <taxon>Propionibacteriales</taxon>
        <taxon>Nocardioidaceae</taxon>
        <taxon>environmental samples</taxon>
    </lineage>
</organism>
<sequence length="65" mass="7247">MPISSHGEAHHLPPGWALEQAAEEQGDNPDLTSITDRAWELAHQAQERESERHDEYDDPDEGGEG</sequence>
<protein>
    <submittedName>
        <fullName evidence="2">Uncharacterized protein</fullName>
    </submittedName>
</protein>
<dbReference type="EMBL" id="CADCUJ010000002">
    <property type="protein sequence ID" value="CAA9326965.1"/>
    <property type="molecule type" value="Genomic_DNA"/>
</dbReference>
<reference evidence="2" key="1">
    <citation type="submission" date="2020-02" db="EMBL/GenBank/DDBJ databases">
        <authorList>
            <person name="Meier V. D."/>
        </authorList>
    </citation>
    <scope>NUCLEOTIDE SEQUENCE</scope>
    <source>
        <strain evidence="2">AVDCRST_MAG72</strain>
    </source>
</reference>